<gene>
    <name evidence="4" type="primary">nuoE</name>
    <name evidence="4" type="ORF">GCM10011505_37570</name>
</gene>
<evidence type="ECO:0000313" key="4">
    <source>
        <dbReference type="EMBL" id="GGB53060.1"/>
    </source>
</evidence>
<dbReference type="Gene3D" id="3.40.30.10">
    <property type="entry name" value="Glutaredoxin"/>
    <property type="match status" value="1"/>
</dbReference>
<accession>A0ABQ1IUV7</accession>
<evidence type="ECO:0000256" key="2">
    <source>
        <dbReference type="ARBA" id="ARBA00023004"/>
    </source>
</evidence>
<evidence type="ECO:0000313" key="5">
    <source>
        <dbReference type="Proteomes" id="UP000603352"/>
    </source>
</evidence>
<reference evidence="5" key="1">
    <citation type="journal article" date="2019" name="Int. J. Syst. Evol. Microbiol.">
        <title>The Global Catalogue of Microorganisms (GCM) 10K type strain sequencing project: providing services to taxonomists for standard genome sequencing and annotation.</title>
        <authorList>
            <consortium name="The Broad Institute Genomics Platform"/>
            <consortium name="The Broad Institute Genome Sequencing Center for Infectious Disease"/>
            <person name="Wu L."/>
            <person name="Ma J."/>
        </authorList>
    </citation>
    <scope>NUCLEOTIDE SEQUENCE [LARGE SCALE GENOMIC DNA]</scope>
    <source>
        <strain evidence="5">CGMCC 1.10188</strain>
    </source>
</reference>
<dbReference type="SUPFAM" id="SSF52833">
    <property type="entry name" value="Thioredoxin-like"/>
    <property type="match status" value="1"/>
</dbReference>
<keyword evidence="1" id="KW-0479">Metal-binding</keyword>
<organism evidence="4 5">
    <name type="scientific">Tistrella bauzanensis</name>
    <dbReference type="NCBI Taxonomy" id="657419"/>
    <lineage>
        <taxon>Bacteria</taxon>
        <taxon>Pseudomonadati</taxon>
        <taxon>Pseudomonadota</taxon>
        <taxon>Alphaproteobacteria</taxon>
        <taxon>Geminicoccales</taxon>
        <taxon>Geminicoccaceae</taxon>
        <taxon>Tistrella</taxon>
    </lineage>
</organism>
<keyword evidence="5" id="KW-1185">Reference proteome</keyword>
<keyword evidence="2" id="KW-0408">Iron</keyword>
<dbReference type="Pfam" id="PF01257">
    <property type="entry name" value="2Fe-2S_thioredx"/>
    <property type="match status" value="1"/>
</dbReference>
<sequence length="184" mass="18689">MNDFPSWTPEAGALIIDDMAAAGRTALLPILHEIQATFGHVPRAALPMIAEALNISRADVHGAVSFYHDFHEAPLPPRVLKLCRAEACQAAGAGAVADEVARRTGAGLGETTADGQLAVAPVYCLGLCATAPAAMLEGPAVAGGRRLAAKLSGARLDRLIDAAMGLEPPSPASAGVAPAAEVAR</sequence>
<protein>
    <submittedName>
        <fullName evidence="4">NADH-quinone oxidoreductase subunit E</fullName>
    </submittedName>
</protein>
<dbReference type="Proteomes" id="UP000603352">
    <property type="component" value="Unassembled WGS sequence"/>
</dbReference>
<dbReference type="Gene3D" id="1.10.10.1590">
    <property type="entry name" value="NADH-quinone oxidoreductase subunit E"/>
    <property type="match status" value="1"/>
</dbReference>
<dbReference type="PANTHER" id="PTHR43342">
    <property type="entry name" value="NADH-QUINONE OXIDOREDUCTASE, E SUBUNIT"/>
    <property type="match status" value="1"/>
</dbReference>
<evidence type="ECO:0000256" key="1">
    <source>
        <dbReference type="ARBA" id="ARBA00022723"/>
    </source>
</evidence>
<dbReference type="InterPro" id="IPR041921">
    <property type="entry name" value="NuoE_N"/>
</dbReference>
<dbReference type="InterPro" id="IPR036249">
    <property type="entry name" value="Thioredoxin-like_sf"/>
</dbReference>
<comment type="caution">
    <text evidence="4">The sequence shown here is derived from an EMBL/GenBank/DDBJ whole genome shotgun (WGS) entry which is preliminary data.</text>
</comment>
<dbReference type="PANTHER" id="PTHR43342:SF1">
    <property type="entry name" value="BIFURCATING [FEFE] HYDROGENASE GAMMA SUBUNIT"/>
    <property type="match status" value="1"/>
</dbReference>
<dbReference type="InterPro" id="IPR028431">
    <property type="entry name" value="NADP_DH_HndA-like"/>
</dbReference>
<dbReference type="EMBL" id="BMDZ01000052">
    <property type="protein sequence ID" value="GGB53060.1"/>
    <property type="molecule type" value="Genomic_DNA"/>
</dbReference>
<proteinExistence type="predicted"/>
<keyword evidence="3" id="KW-0411">Iron-sulfur</keyword>
<name>A0ABQ1IUV7_9PROT</name>
<evidence type="ECO:0000256" key="3">
    <source>
        <dbReference type="ARBA" id="ARBA00023014"/>
    </source>
</evidence>
<dbReference type="RefSeq" id="WP_188580711.1">
    <property type="nucleotide sequence ID" value="NZ_BMDZ01000052.1"/>
</dbReference>